<gene>
    <name evidence="1" type="ORF">HPB49_009250</name>
</gene>
<comment type="caution">
    <text evidence="1">The sequence shown here is derived from an EMBL/GenBank/DDBJ whole genome shotgun (WGS) entry which is preliminary data.</text>
</comment>
<reference evidence="1" key="1">
    <citation type="submission" date="2020-05" db="EMBL/GenBank/DDBJ databases">
        <title>Large-scale comparative analyses of tick genomes elucidate their genetic diversity and vector capacities.</title>
        <authorList>
            <person name="Jia N."/>
            <person name="Wang J."/>
            <person name="Shi W."/>
            <person name="Du L."/>
            <person name="Sun Y."/>
            <person name="Zhan W."/>
            <person name="Jiang J."/>
            <person name="Wang Q."/>
            <person name="Zhang B."/>
            <person name="Ji P."/>
            <person name="Sakyi L.B."/>
            <person name="Cui X."/>
            <person name="Yuan T."/>
            <person name="Jiang B."/>
            <person name="Yang W."/>
            <person name="Lam T.T.-Y."/>
            <person name="Chang Q."/>
            <person name="Ding S."/>
            <person name="Wang X."/>
            <person name="Zhu J."/>
            <person name="Ruan X."/>
            <person name="Zhao L."/>
            <person name="Wei J."/>
            <person name="Que T."/>
            <person name="Du C."/>
            <person name="Cheng J."/>
            <person name="Dai P."/>
            <person name="Han X."/>
            <person name="Huang E."/>
            <person name="Gao Y."/>
            <person name="Liu J."/>
            <person name="Shao H."/>
            <person name="Ye R."/>
            <person name="Li L."/>
            <person name="Wei W."/>
            <person name="Wang X."/>
            <person name="Wang C."/>
            <person name="Yang T."/>
            <person name="Huo Q."/>
            <person name="Li W."/>
            <person name="Guo W."/>
            <person name="Chen H."/>
            <person name="Zhou L."/>
            <person name="Ni X."/>
            <person name="Tian J."/>
            <person name="Zhou Y."/>
            <person name="Sheng Y."/>
            <person name="Liu T."/>
            <person name="Pan Y."/>
            <person name="Xia L."/>
            <person name="Li J."/>
            <person name="Zhao F."/>
            <person name="Cao W."/>
        </authorList>
    </citation>
    <scope>NUCLEOTIDE SEQUENCE</scope>
    <source>
        <strain evidence="1">Dsil-2018</strain>
    </source>
</reference>
<protein>
    <submittedName>
        <fullName evidence="1">Uncharacterized protein</fullName>
    </submittedName>
</protein>
<accession>A0ACB8CE47</accession>
<dbReference type="Proteomes" id="UP000821865">
    <property type="component" value="Chromosome 7"/>
</dbReference>
<sequence>MADFTDPSCGPPRKGHRRSASATLDMPQSLGLELRHRDAARARAADIVDQWLARRGAATRRPSAPAASVADVPVPSGEVPSDLHLTTPAPAALQPTDTFEPVTVELPVTSDEEVMDESTSRKRGRDSEDEEEVFKQSKGLGALPDSKRKPLTPPSGSTAGERAPDAATAATGAVGPAASTPTAEKAASTAVPEKPATTPTGVTASLETAEPRQLEPHRKVPQHTAADFLKRNRRPATNVATKKQKKKKTARAKHPPPAGAPLAGSSSLQDASPDDPSDPDWEAEAKRVEKDNDVLKAANEQLKTENVKLRKRVEMLEKALCSRIFKTENCLLSQEHQPGCYMMAERHIQQKKPSPQVQVSPVGCGSLPPQVQVSPRRAEQSTCHLLHPHLSHHRPPGHCPLQRPNF</sequence>
<evidence type="ECO:0000313" key="1">
    <source>
        <dbReference type="EMBL" id="KAH7941014.1"/>
    </source>
</evidence>
<dbReference type="EMBL" id="CM023476">
    <property type="protein sequence ID" value="KAH7941014.1"/>
    <property type="molecule type" value="Genomic_DNA"/>
</dbReference>
<proteinExistence type="predicted"/>
<organism evidence="1 2">
    <name type="scientific">Dermacentor silvarum</name>
    <name type="common">Tick</name>
    <dbReference type="NCBI Taxonomy" id="543639"/>
    <lineage>
        <taxon>Eukaryota</taxon>
        <taxon>Metazoa</taxon>
        <taxon>Ecdysozoa</taxon>
        <taxon>Arthropoda</taxon>
        <taxon>Chelicerata</taxon>
        <taxon>Arachnida</taxon>
        <taxon>Acari</taxon>
        <taxon>Parasitiformes</taxon>
        <taxon>Ixodida</taxon>
        <taxon>Ixodoidea</taxon>
        <taxon>Ixodidae</taxon>
        <taxon>Rhipicephalinae</taxon>
        <taxon>Dermacentor</taxon>
    </lineage>
</organism>
<evidence type="ECO:0000313" key="2">
    <source>
        <dbReference type="Proteomes" id="UP000821865"/>
    </source>
</evidence>
<keyword evidence="2" id="KW-1185">Reference proteome</keyword>
<name>A0ACB8CE47_DERSI</name>